<dbReference type="Pfam" id="PF02449">
    <property type="entry name" value="Glyco_hydro_42"/>
    <property type="match status" value="1"/>
</dbReference>
<evidence type="ECO:0000313" key="4">
    <source>
        <dbReference type="EMBL" id="UUX35112.1"/>
    </source>
</evidence>
<dbReference type="GO" id="GO:0004565">
    <property type="term" value="F:beta-galactosidase activity"/>
    <property type="evidence" value="ECO:0007669"/>
    <property type="project" value="UniProtKB-EC"/>
</dbReference>
<dbReference type="RefSeq" id="WP_313794605.1">
    <property type="nucleotide sequence ID" value="NZ_CP102453.1"/>
</dbReference>
<dbReference type="Proteomes" id="UP001315967">
    <property type="component" value="Chromosome"/>
</dbReference>
<dbReference type="EC" id="3.2.1.23" evidence="4"/>
<evidence type="ECO:0000313" key="5">
    <source>
        <dbReference type="Proteomes" id="UP001315967"/>
    </source>
</evidence>
<dbReference type="SUPFAM" id="SSF51445">
    <property type="entry name" value="(Trans)glycosidases"/>
    <property type="match status" value="1"/>
</dbReference>
<sequence length="42" mass="4766">MKILHGGDYFPEQWLDQPEVLEEDFALLKAANINTITVGMFA</sequence>
<name>A0ABY5P8P2_9LACT</name>
<keyword evidence="2 4" id="KW-0326">Glycosidase</keyword>
<reference evidence="4 5" key="1">
    <citation type="submission" date="2022-08" db="EMBL/GenBank/DDBJ databases">
        <title>Aerococcaceae sp. nov isolated from spoiled eye mask.</title>
        <authorList>
            <person name="Zhou G."/>
            <person name="Xie X.-B."/>
            <person name="Shi Q.-S."/>
            <person name="Wang Y.-S."/>
            <person name="Wen X."/>
            <person name="Peng H."/>
            <person name="Yang X.-J."/>
            <person name="Tao H.-B."/>
            <person name="Huang X.-M."/>
        </authorList>
    </citation>
    <scope>NUCLEOTIDE SEQUENCE [LARGE SCALE GENOMIC DNA]</scope>
    <source>
        <strain evidence="5">DM20194951</strain>
    </source>
</reference>
<evidence type="ECO:0000259" key="3">
    <source>
        <dbReference type="Pfam" id="PF02449"/>
    </source>
</evidence>
<keyword evidence="1 4" id="KW-0378">Hydrolase</keyword>
<evidence type="ECO:0000256" key="2">
    <source>
        <dbReference type="ARBA" id="ARBA00023295"/>
    </source>
</evidence>
<protein>
    <submittedName>
        <fullName evidence="4">Beta-galactosidase</fullName>
        <ecNumber evidence="4">3.2.1.23</ecNumber>
    </submittedName>
</protein>
<accession>A0ABY5P8P2</accession>
<keyword evidence="5" id="KW-1185">Reference proteome</keyword>
<dbReference type="EMBL" id="CP102453">
    <property type="protein sequence ID" value="UUX35112.1"/>
    <property type="molecule type" value="Genomic_DNA"/>
</dbReference>
<organism evidence="4 5">
    <name type="scientific">Fundicoccus culcitae</name>
    <dbReference type="NCBI Taxonomy" id="2969821"/>
    <lineage>
        <taxon>Bacteria</taxon>
        <taxon>Bacillati</taxon>
        <taxon>Bacillota</taxon>
        <taxon>Bacilli</taxon>
        <taxon>Lactobacillales</taxon>
        <taxon>Aerococcaceae</taxon>
        <taxon>Fundicoccus</taxon>
    </lineage>
</organism>
<dbReference type="Gene3D" id="3.20.20.80">
    <property type="entry name" value="Glycosidases"/>
    <property type="match status" value="1"/>
</dbReference>
<dbReference type="InterPro" id="IPR017853">
    <property type="entry name" value="GH"/>
</dbReference>
<proteinExistence type="predicted"/>
<gene>
    <name evidence="4" type="ORF">NRE15_05585</name>
</gene>
<feature type="domain" description="Glycoside hydrolase family 42 N-terminal" evidence="3">
    <location>
        <begin position="8"/>
        <end position="42"/>
    </location>
</feature>
<evidence type="ECO:0000256" key="1">
    <source>
        <dbReference type="ARBA" id="ARBA00022801"/>
    </source>
</evidence>
<dbReference type="InterPro" id="IPR013529">
    <property type="entry name" value="Glyco_hydro_42_N"/>
</dbReference>